<proteinExistence type="predicted"/>
<protein>
    <submittedName>
        <fullName evidence="1">Uncharacterized protein</fullName>
    </submittedName>
</protein>
<sequence>MVYLFAVNDRRFDRGGQVLPNSLTFEFKVRGQVALFSPRRLPNLLTFELPFEPEHPSLSITDWLALSDVANFVRNNDRAMRPIAAATAWATCAWATAAATRRRSPPASTQGCAQHGQGRNCQQLLHALLLRYIHSDANRRPTGGGTRTRNVSIRERSCFTAPLQPRCEKRSLQQPAGASVGVQQSARGMGAPFGAVRRAHALFAYGRGCKGINAIGVTPGRARVSFRTRCESPSTAARRTPWKSSP</sequence>
<gene>
    <name evidence="1" type="ORF">J2804_004409</name>
</gene>
<dbReference type="Proteomes" id="UP001264340">
    <property type="component" value="Unassembled WGS sequence"/>
</dbReference>
<dbReference type="EMBL" id="JAVDRP010000009">
    <property type="protein sequence ID" value="MDR6410981.1"/>
    <property type="molecule type" value="Genomic_DNA"/>
</dbReference>
<organism evidence="1 2">
    <name type="scientific">Paraburkholderia terricola</name>
    <dbReference type="NCBI Taxonomy" id="169427"/>
    <lineage>
        <taxon>Bacteria</taxon>
        <taxon>Pseudomonadati</taxon>
        <taxon>Pseudomonadota</taxon>
        <taxon>Betaproteobacteria</taxon>
        <taxon>Burkholderiales</taxon>
        <taxon>Burkholderiaceae</taxon>
        <taxon>Paraburkholderia</taxon>
    </lineage>
</organism>
<reference evidence="1 2" key="1">
    <citation type="submission" date="2023-07" db="EMBL/GenBank/DDBJ databases">
        <title>Sorghum-associated microbial communities from plants grown in Nebraska, USA.</title>
        <authorList>
            <person name="Schachtman D."/>
        </authorList>
    </citation>
    <scope>NUCLEOTIDE SEQUENCE [LARGE SCALE GENOMIC DNA]</scope>
    <source>
        <strain evidence="1 2">DS1316</strain>
    </source>
</reference>
<name>A0ABU1LWN1_9BURK</name>
<evidence type="ECO:0000313" key="2">
    <source>
        <dbReference type="Proteomes" id="UP001264340"/>
    </source>
</evidence>
<keyword evidence="2" id="KW-1185">Reference proteome</keyword>
<comment type="caution">
    <text evidence="1">The sequence shown here is derived from an EMBL/GenBank/DDBJ whole genome shotgun (WGS) entry which is preliminary data.</text>
</comment>
<accession>A0ABU1LWN1</accession>
<evidence type="ECO:0000313" key="1">
    <source>
        <dbReference type="EMBL" id="MDR6410981.1"/>
    </source>
</evidence>